<accession>A0A1J5FM41</accession>
<dbReference type="Proteomes" id="UP000183922">
    <property type="component" value="Unassembled WGS sequence"/>
</dbReference>
<dbReference type="STRING" id="1805236.AUK13_00465"/>
<dbReference type="SMART" id="SM01040">
    <property type="entry name" value="Bro-N"/>
    <property type="match status" value="1"/>
</dbReference>
<protein>
    <recommendedName>
        <fullName evidence="1">Bro-N domain-containing protein</fullName>
    </recommendedName>
</protein>
<evidence type="ECO:0000259" key="1">
    <source>
        <dbReference type="SMART" id="SM01040"/>
    </source>
</evidence>
<dbReference type="AlphaFoldDB" id="A0A1J5FM41"/>
<dbReference type="EMBL" id="MNYR01000008">
    <property type="protein sequence ID" value="OIP56702.1"/>
    <property type="molecule type" value="Genomic_DNA"/>
</dbReference>
<proteinExistence type="predicted"/>
<evidence type="ECO:0000313" key="2">
    <source>
        <dbReference type="EMBL" id="OIP56702.1"/>
    </source>
</evidence>
<name>A0A1J5FM41_9BACT</name>
<reference evidence="2 3" key="1">
    <citation type="journal article" date="2016" name="Environ. Microbiol.">
        <title>Genomic resolution of a cold subsurface aquifer community provides metabolic insights for novel microbes adapted to high CO concentrations.</title>
        <authorList>
            <person name="Probst A.J."/>
            <person name="Castelle C.J."/>
            <person name="Singh A."/>
            <person name="Brown C.T."/>
            <person name="Anantharaman K."/>
            <person name="Sharon I."/>
            <person name="Hug L.A."/>
            <person name="Burstein D."/>
            <person name="Emerson J.B."/>
            <person name="Thomas B.C."/>
            <person name="Banfield J.F."/>
        </authorList>
    </citation>
    <scope>NUCLEOTIDE SEQUENCE [LARGE SCALE GENOMIC DNA]</scope>
    <source>
        <strain evidence="2">CG2_30_39_24</strain>
    </source>
</reference>
<dbReference type="InterPro" id="IPR003497">
    <property type="entry name" value="BRO_N_domain"/>
</dbReference>
<feature type="domain" description="Bro-N" evidence="1">
    <location>
        <begin position="14"/>
        <end position="116"/>
    </location>
</feature>
<dbReference type="Pfam" id="PF02498">
    <property type="entry name" value="Bro-N"/>
    <property type="match status" value="1"/>
</dbReference>
<organism evidence="2 3">
    <name type="scientific">Candidatus Kuenenbacteria bacterium CG2_30_39_24</name>
    <dbReference type="NCBI Taxonomy" id="1805236"/>
    <lineage>
        <taxon>Bacteria</taxon>
        <taxon>Candidatus Kueneniibacteriota</taxon>
    </lineage>
</organism>
<comment type="caution">
    <text evidence="2">The sequence shown here is derived from an EMBL/GenBank/DDBJ whole genome shotgun (WGS) entry which is preliminary data.</text>
</comment>
<evidence type="ECO:0000313" key="3">
    <source>
        <dbReference type="Proteomes" id="UP000183922"/>
    </source>
</evidence>
<sequence>MKRQKQITLFEGQKIRRVWDEKKEKWYFSVIDIIAILTEQTNYNRAKTYWTTLKNRLKNEGSEVVTKCDQLKMMTQDGKMRETDAADVETFLRLIQSMPSKKAEPVKLWLARVGYERIEEINDPEKALNRSRNYWQRMGRSQKWIQQRMMGQEIRNKLTDYWKNNEVKEQDEYAILTNIIHEEWSDLTVQEHKNLKNLKRENLCDHMSDAELVFTALAELSTRQIAETMEAKGLEKNKIPAKKGGRVARNARLELEQKTGKKIVSADNFKNLENKKVVAEGRKDK</sequence>
<gene>
    <name evidence="2" type="ORF">AUK13_00465</name>
</gene>